<protein>
    <submittedName>
        <fullName evidence="1">Uncharacterized protein</fullName>
    </submittedName>
</protein>
<organism evidence="1 2">
    <name type="scientific">Pseudomonas syringae pv. papulans</name>
    <dbReference type="NCBI Taxonomy" id="83963"/>
    <lineage>
        <taxon>Bacteria</taxon>
        <taxon>Pseudomonadati</taxon>
        <taxon>Pseudomonadota</taxon>
        <taxon>Gammaproteobacteria</taxon>
        <taxon>Pseudomonadales</taxon>
        <taxon>Pseudomonadaceae</taxon>
        <taxon>Pseudomonas</taxon>
        <taxon>Pseudomonas syringae</taxon>
    </lineage>
</organism>
<comment type="caution">
    <text evidence="1">The sequence shown here is derived from an EMBL/GenBank/DDBJ whole genome shotgun (WGS) entry which is preliminary data.</text>
</comment>
<sequence>MIIDADATAAFLLGSAIGTLVTIIDADARTTFLFCHAPRAQVTIIDAGATAAALLGIAVGTLVKIIDAGARTTFLFCAAPRAQVMIIDAGASAAFLHGRAIGTLVMVIDAVATGKRVTAEHQQHCKNQFHFTLPWAYQRNSLTLADSSSLNIRHYIKLTSLYRLSYQCLRFRAASGRRPAPKSTGRYASS</sequence>
<name>A0AA43DPX2_PSESX</name>
<dbReference type="Proteomes" id="UP001162155">
    <property type="component" value="Unassembled WGS sequence"/>
</dbReference>
<evidence type="ECO:0000313" key="2">
    <source>
        <dbReference type="Proteomes" id="UP001162155"/>
    </source>
</evidence>
<reference evidence="1" key="1">
    <citation type="submission" date="2021-02" db="EMBL/GenBank/DDBJ databases">
        <title>Genome analysis of blister spot of apple pathogen from New York area.</title>
        <authorList>
            <person name="Kandel P."/>
            <person name="Hockett K.L."/>
            <person name="Santander R."/>
            <person name="Acimovic S."/>
        </authorList>
    </citation>
    <scope>NUCLEOTIDE SEQUENCE</scope>
    <source>
        <strain evidence="1">PSP1</strain>
    </source>
</reference>
<dbReference type="EMBL" id="JAFFRZ010000001">
    <property type="protein sequence ID" value="MDH4621163.1"/>
    <property type="molecule type" value="Genomic_DNA"/>
</dbReference>
<evidence type="ECO:0000313" key="1">
    <source>
        <dbReference type="EMBL" id="MDH4621163.1"/>
    </source>
</evidence>
<accession>A0AA43DPX2</accession>
<gene>
    <name evidence="1" type="ORF">JW322_05125</name>
</gene>
<dbReference type="AlphaFoldDB" id="A0AA43DPX2"/>
<proteinExistence type="predicted"/>